<dbReference type="SMART" id="SM00909">
    <property type="entry name" value="Germane"/>
    <property type="match status" value="2"/>
</dbReference>
<dbReference type="eggNOG" id="COG5401">
    <property type="taxonomic scope" value="Bacteria"/>
</dbReference>
<sequence>MKKRPIGKMTAVVGLSAILMTGCGLFGPSKETSVPIQTPSITGADPNPLQITEEQTGEETQGAVTQTTKRTVYLQDTNGFVVPVSLILPKAEGPAKQVLSYMVKGGPVETLKPQGFEALLPEGTKILGMSIKEGKATIEFSSEFKNYKAVDEQKILDAITRSMTEFDTVKDIAIWVNGQPLSEMPANGTPISLLNRQQGINTELVEGAHPGRTSAVTIYFQSQLDDKRTYFVPVTRLIPETQDMSKAVVEELIKGPKEGSPLFSSLLRTTKVLGVEQQKDTVVVNLSNDILKYDKGKEANPEAMESLVLSLTENTGIKKVQVQVEGKPLTQAGSMKFDQPVSRPLQINAFEL</sequence>
<gene>
    <name evidence="2" type="primary">gerM</name>
    <name evidence="2" type="ORF">BRLA_c012090</name>
</gene>
<keyword evidence="3" id="KW-1185">Reference proteome</keyword>
<evidence type="ECO:0000313" key="3">
    <source>
        <dbReference type="Proteomes" id="UP000005850"/>
    </source>
</evidence>
<evidence type="ECO:0000313" key="2">
    <source>
        <dbReference type="EMBL" id="AIG25549.1"/>
    </source>
</evidence>
<dbReference type="HOGENOM" id="CLU_059512_0_0_9"/>
<name>A0A075R0Y5_BRELA</name>
<dbReference type="STRING" id="1042163.BRLA_c012090"/>
<proteinExistence type="predicted"/>
<evidence type="ECO:0000259" key="1">
    <source>
        <dbReference type="SMART" id="SM00909"/>
    </source>
</evidence>
<dbReference type="RefSeq" id="WP_003334899.1">
    <property type="nucleotide sequence ID" value="NZ_CP007806.1"/>
</dbReference>
<feature type="domain" description="GerMN" evidence="1">
    <location>
        <begin position="95"/>
        <end position="185"/>
    </location>
</feature>
<protein>
    <submittedName>
        <fullName evidence="2">Spore germination protein GerM</fullName>
    </submittedName>
</protein>
<accession>A0A075R0Y5</accession>
<dbReference type="PROSITE" id="PS51257">
    <property type="entry name" value="PROKAR_LIPOPROTEIN"/>
    <property type="match status" value="1"/>
</dbReference>
<dbReference type="InterPro" id="IPR019606">
    <property type="entry name" value="GerMN"/>
</dbReference>
<dbReference type="EMBL" id="CP007806">
    <property type="protein sequence ID" value="AIG25549.1"/>
    <property type="molecule type" value="Genomic_DNA"/>
</dbReference>
<dbReference type="Pfam" id="PF10646">
    <property type="entry name" value="Germane"/>
    <property type="match status" value="2"/>
</dbReference>
<organism evidence="2 3">
    <name type="scientific">Brevibacillus laterosporus LMG 15441</name>
    <dbReference type="NCBI Taxonomy" id="1042163"/>
    <lineage>
        <taxon>Bacteria</taxon>
        <taxon>Bacillati</taxon>
        <taxon>Bacillota</taxon>
        <taxon>Bacilli</taxon>
        <taxon>Bacillales</taxon>
        <taxon>Paenibacillaceae</taxon>
        <taxon>Brevibacillus</taxon>
    </lineage>
</organism>
<dbReference type="AlphaFoldDB" id="A0A075R0Y5"/>
<reference evidence="2 3" key="1">
    <citation type="journal article" date="2011" name="J. Bacteriol.">
        <title>Genome sequence of Brevibacillus laterosporus LMG 15441, a pathogen of invertebrates.</title>
        <authorList>
            <person name="Djukic M."/>
            <person name="Poehlein A."/>
            <person name="Thurmer A."/>
            <person name="Daniel R."/>
        </authorList>
    </citation>
    <scope>NUCLEOTIDE SEQUENCE [LARGE SCALE GENOMIC DNA]</scope>
    <source>
        <strain evidence="2 3">LMG 15441</strain>
    </source>
</reference>
<feature type="domain" description="GerMN" evidence="1">
    <location>
        <begin position="245"/>
        <end position="333"/>
    </location>
</feature>
<dbReference type="Proteomes" id="UP000005850">
    <property type="component" value="Chromosome"/>
</dbReference>
<dbReference type="KEGG" id="blr:BRLA_c012090"/>